<protein>
    <submittedName>
        <fullName evidence="1">Uncharacterized protein</fullName>
    </submittedName>
</protein>
<organism evidence="1 2">
    <name type="scientific">Pseudohongiella nitratireducens</name>
    <dbReference type="NCBI Taxonomy" id="1768907"/>
    <lineage>
        <taxon>Bacteria</taxon>
        <taxon>Pseudomonadati</taxon>
        <taxon>Pseudomonadota</taxon>
        <taxon>Gammaproteobacteria</taxon>
        <taxon>Pseudomonadales</taxon>
        <taxon>Pseudohongiellaceae</taxon>
        <taxon>Pseudohongiella</taxon>
    </lineage>
</organism>
<gene>
    <name evidence="1" type="ORF">GCM10011403_13440</name>
</gene>
<proteinExistence type="predicted"/>
<dbReference type="AlphaFoldDB" id="A0A917LVB6"/>
<evidence type="ECO:0000313" key="2">
    <source>
        <dbReference type="Proteomes" id="UP000627715"/>
    </source>
</evidence>
<dbReference type="EMBL" id="BMIY01000005">
    <property type="protein sequence ID" value="GGG57500.1"/>
    <property type="molecule type" value="Genomic_DNA"/>
</dbReference>
<accession>A0A917LVB6</accession>
<keyword evidence="2" id="KW-1185">Reference proteome</keyword>
<evidence type="ECO:0000313" key="1">
    <source>
        <dbReference type="EMBL" id="GGG57500.1"/>
    </source>
</evidence>
<name>A0A917LVB6_9GAMM</name>
<reference evidence="1" key="1">
    <citation type="journal article" date="2014" name="Int. J. Syst. Evol. Microbiol.">
        <title>Complete genome sequence of Corynebacterium casei LMG S-19264T (=DSM 44701T), isolated from a smear-ripened cheese.</title>
        <authorList>
            <consortium name="US DOE Joint Genome Institute (JGI-PGF)"/>
            <person name="Walter F."/>
            <person name="Albersmeier A."/>
            <person name="Kalinowski J."/>
            <person name="Ruckert C."/>
        </authorList>
    </citation>
    <scope>NUCLEOTIDE SEQUENCE</scope>
    <source>
        <strain evidence="1">CGMCC 1.15425</strain>
    </source>
</reference>
<reference evidence="1" key="2">
    <citation type="submission" date="2020-09" db="EMBL/GenBank/DDBJ databases">
        <authorList>
            <person name="Sun Q."/>
            <person name="Zhou Y."/>
        </authorList>
    </citation>
    <scope>NUCLEOTIDE SEQUENCE</scope>
    <source>
        <strain evidence="1">CGMCC 1.15425</strain>
    </source>
</reference>
<sequence>MWTWCVSPVIIIVGWYGNCKVHPALVIPFPSGNDNLDQIRYYREFSFDFSESNQALQRNLNEFMNIINTILKQYNPQ</sequence>
<dbReference type="Proteomes" id="UP000627715">
    <property type="component" value="Unassembled WGS sequence"/>
</dbReference>
<comment type="caution">
    <text evidence="1">The sequence shown here is derived from an EMBL/GenBank/DDBJ whole genome shotgun (WGS) entry which is preliminary data.</text>
</comment>